<keyword evidence="4" id="KW-1017">Isopeptide bond</keyword>
<keyword evidence="11" id="KW-0804">Transcription</keyword>
<reference evidence="17" key="2">
    <citation type="submission" date="2025-08" db="UniProtKB">
        <authorList>
            <consortium name="Ensembl"/>
        </authorList>
    </citation>
    <scope>IDENTIFICATION</scope>
</reference>
<keyword evidence="18" id="KW-1185">Reference proteome</keyword>
<dbReference type="InterPro" id="IPR051738">
    <property type="entry name" value="SAF_Modulators"/>
</dbReference>
<dbReference type="PANTHER" id="PTHR15683:SF6">
    <property type="entry name" value="SCAFFOLD ATTACHMENT FACTOR B1"/>
    <property type="match status" value="1"/>
</dbReference>
<feature type="region of interest" description="Disordered" evidence="14">
    <location>
        <begin position="706"/>
        <end position="874"/>
    </location>
</feature>
<dbReference type="Pfam" id="PF00076">
    <property type="entry name" value="RRM_1"/>
    <property type="match status" value="1"/>
</dbReference>
<dbReference type="SMART" id="SM00513">
    <property type="entry name" value="SAP"/>
    <property type="match status" value="1"/>
</dbReference>
<dbReference type="InterPro" id="IPR036361">
    <property type="entry name" value="SAP_dom_sf"/>
</dbReference>
<dbReference type="InterPro" id="IPR034781">
    <property type="entry name" value="SAFB1_2_RBD"/>
</dbReference>
<evidence type="ECO:0000256" key="8">
    <source>
        <dbReference type="ARBA" id="ARBA00022990"/>
    </source>
</evidence>
<dbReference type="FunFam" id="1.10.720.30:FF:000005">
    <property type="entry name" value="scaffold attachment factor B2 isoform X1"/>
    <property type="match status" value="1"/>
</dbReference>
<dbReference type="GO" id="GO:0005634">
    <property type="term" value="C:nucleus"/>
    <property type="evidence" value="ECO:0007669"/>
    <property type="project" value="UniProtKB-SubCell"/>
</dbReference>
<proteinExistence type="predicted"/>
<evidence type="ECO:0000259" key="16">
    <source>
        <dbReference type="PROSITE" id="PS50800"/>
    </source>
</evidence>
<evidence type="ECO:0000256" key="6">
    <source>
        <dbReference type="ARBA" id="ARBA00022843"/>
    </source>
</evidence>
<feature type="region of interest" description="Disordered" evidence="14">
    <location>
        <begin position="1"/>
        <end position="119"/>
    </location>
</feature>
<evidence type="ECO:0000256" key="2">
    <source>
        <dbReference type="ARBA" id="ARBA00022481"/>
    </source>
</evidence>
<dbReference type="Proteomes" id="UP000694520">
    <property type="component" value="Chromosome 8"/>
</dbReference>
<feature type="compositionally biased region" description="Basic and acidic residues" evidence="14">
    <location>
        <begin position="565"/>
        <end position="624"/>
    </location>
</feature>
<evidence type="ECO:0000256" key="10">
    <source>
        <dbReference type="ARBA" id="ARBA00023125"/>
    </source>
</evidence>
<evidence type="ECO:0000256" key="1">
    <source>
        <dbReference type="ARBA" id="ARBA00004123"/>
    </source>
</evidence>
<dbReference type="PROSITE" id="PS50800">
    <property type="entry name" value="SAP"/>
    <property type="match status" value="1"/>
</dbReference>
<organism evidence="17 18">
    <name type="scientific">Bos mutus grunniens</name>
    <name type="common">Wild yak</name>
    <name type="synonym">Bos grunniens</name>
    <dbReference type="NCBI Taxonomy" id="30521"/>
    <lineage>
        <taxon>Eukaryota</taxon>
        <taxon>Metazoa</taxon>
        <taxon>Chordata</taxon>
        <taxon>Craniata</taxon>
        <taxon>Vertebrata</taxon>
        <taxon>Euteleostomi</taxon>
        <taxon>Mammalia</taxon>
        <taxon>Eutheria</taxon>
        <taxon>Laurasiatheria</taxon>
        <taxon>Artiodactyla</taxon>
        <taxon>Ruminantia</taxon>
        <taxon>Pecora</taxon>
        <taxon>Bovidae</taxon>
        <taxon>Bovinae</taxon>
        <taxon>Bos</taxon>
    </lineage>
</organism>
<keyword evidence="8" id="KW-0007">Acetylation</keyword>
<name>A0A8B9WCI5_BOSMU</name>
<feature type="compositionally biased region" description="Basic and acidic residues" evidence="14">
    <location>
        <begin position="816"/>
        <end position="826"/>
    </location>
</feature>
<reference evidence="17" key="1">
    <citation type="submission" date="2019-05" db="EMBL/GenBank/DDBJ databases">
        <authorList>
            <person name="Zhang S."/>
            <person name="Liu J."/>
        </authorList>
    </citation>
    <scope>NUCLEOTIDE SEQUENCE [LARGE SCALE GENOMIC DNA]</scope>
</reference>
<dbReference type="GO" id="GO:0003723">
    <property type="term" value="F:RNA binding"/>
    <property type="evidence" value="ECO:0007669"/>
    <property type="project" value="UniProtKB-UniRule"/>
</dbReference>
<dbReference type="GO" id="GO:0030520">
    <property type="term" value="P:estrogen receptor signaling pathway"/>
    <property type="evidence" value="ECO:0007669"/>
    <property type="project" value="TreeGrafter"/>
</dbReference>
<evidence type="ECO:0008006" key="19">
    <source>
        <dbReference type="Google" id="ProtNLM"/>
    </source>
</evidence>
<evidence type="ECO:0000256" key="14">
    <source>
        <dbReference type="SAM" id="MobiDB-lite"/>
    </source>
</evidence>
<dbReference type="Pfam" id="PF02037">
    <property type="entry name" value="SAP"/>
    <property type="match status" value="1"/>
</dbReference>
<dbReference type="SMART" id="SM00360">
    <property type="entry name" value="RRM"/>
    <property type="match status" value="1"/>
</dbReference>
<dbReference type="Gene3D" id="1.10.720.30">
    <property type="entry name" value="SAP domain"/>
    <property type="match status" value="1"/>
</dbReference>
<keyword evidence="2" id="KW-0488">Methylation</keyword>
<evidence type="ECO:0000256" key="11">
    <source>
        <dbReference type="ARBA" id="ARBA00023163"/>
    </source>
</evidence>
<feature type="compositionally biased region" description="Basic and acidic residues" evidence="14">
    <location>
        <begin position="631"/>
        <end position="672"/>
    </location>
</feature>
<feature type="compositionally biased region" description="Basic and acidic residues" evidence="14">
    <location>
        <begin position="460"/>
        <end position="535"/>
    </location>
</feature>
<dbReference type="GO" id="GO:0043565">
    <property type="term" value="F:sequence-specific DNA binding"/>
    <property type="evidence" value="ECO:0007669"/>
    <property type="project" value="TreeGrafter"/>
</dbReference>
<evidence type="ECO:0000256" key="7">
    <source>
        <dbReference type="ARBA" id="ARBA00022884"/>
    </source>
</evidence>
<reference evidence="17" key="3">
    <citation type="submission" date="2025-09" db="UniProtKB">
        <authorList>
            <consortium name="Ensembl"/>
        </authorList>
    </citation>
    <scope>IDENTIFICATION</scope>
</reference>
<feature type="compositionally biased region" description="Polar residues" evidence="14">
    <location>
        <begin position="255"/>
        <end position="266"/>
    </location>
</feature>
<keyword evidence="7 13" id="KW-0694">RNA-binding</keyword>
<keyword evidence="3" id="KW-0678">Repressor</keyword>
<feature type="compositionally biased region" description="Basic and acidic residues" evidence="14">
    <location>
        <begin position="791"/>
        <end position="807"/>
    </location>
</feature>
<feature type="compositionally biased region" description="Basic and acidic residues" evidence="14">
    <location>
        <begin position="27"/>
        <end position="48"/>
    </location>
</feature>
<evidence type="ECO:0000256" key="13">
    <source>
        <dbReference type="PROSITE-ProRule" id="PRU00176"/>
    </source>
</evidence>
<keyword evidence="12" id="KW-0539">Nucleus</keyword>
<keyword evidence="10" id="KW-0238">DNA-binding</keyword>
<feature type="region of interest" description="Disordered" evidence="14">
    <location>
        <begin position="460"/>
        <end position="672"/>
    </location>
</feature>
<keyword evidence="5" id="KW-0597">Phosphoprotein</keyword>
<dbReference type="PANTHER" id="PTHR15683">
    <property type="entry name" value="SCAFFOLD ATTACHMENT FACTOR B-RELATED"/>
    <property type="match status" value="1"/>
</dbReference>
<dbReference type="GO" id="GO:0060765">
    <property type="term" value="P:regulation of androgen receptor signaling pathway"/>
    <property type="evidence" value="ECO:0007669"/>
    <property type="project" value="TreeGrafter"/>
</dbReference>
<dbReference type="GO" id="GO:0006357">
    <property type="term" value="P:regulation of transcription by RNA polymerase II"/>
    <property type="evidence" value="ECO:0007669"/>
    <property type="project" value="TreeGrafter"/>
</dbReference>
<feature type="domain" description="RRM" evidence="15">
    <location>
        <begin position="388"/>
        <end position="466"/>
    </location>
</feature>
<dbReference type="SUPFAM" id="SSF54928">
    <property type="entry name" value="RNA-binding domain, RBD"/>
    <property type="match status" value="1"/>
</dbReference>
<feature type="compositionally biased region" description="Acidic residues" evidence="14">
    <location>
        <begin position="98"/>
        <end position="118"/>
    </location>
</feature>
<evidence type="ECO:0000256" key="9">
    <source>
        <dbReference type="ARBA" id="ARBA00023015"/>
    </source>
</evidence>
<dbReference type="InterPro" id="IPR000504">
    <property type="entry name" value="RRM_dom"/>
</dbReference>
<evidence type="ECO:0000256" key="4">
    <source>
        <dbReference type="ARBA" id="ARBA00022499"/>
    </source>
</evidence>
<feature type="compositionally biased region" description="Low complexity" evidence="14">
    <location>
        <begin position="1"/>
        <end position="24"/>
    </location>
</feature>
<dbReference type="InterPro" id="IPR035979">
    <property type="entry name" value="RBD_domain_sf"/>
</dbReference>
<dbReference type="InterPro" id="IPR012677">
    <property type="entry name" value="Nucleotide-bd_a/b_plait_sf"/>
</dbReference>
<keyword evidence="6" id="KW-0832">Ubl conjugation</keyword>
<dbReference type="FunFam" id="3.30.70.330:FF:000197">
    <property type="entry name" value="Scaffold attachment factor B2"/>
    <property type="match status" value="1"/>
</dbReference>
<dbReference type="AlphaFoldDB" id="A0A8B9WCI5"/>
<feature type="compositionally biased region" description="Basic and acidic residues" evidence="14">
    <location>
        <begin position="57"/>
        <end position="66"/>
    </location>
</feature>
<evidence type="ECO:0000259" key="15">
    <source>
        <dbReference type="PROSITE" id="PS50102"/>
    </source>
</evidence>
<dbReference type="GeneTree" id="ENSGT00940000155916"/>
<dbReference type="GO" id="GO:0050684">
    <property type="term" value="P:regulation of mRNA processing"/>
    <property type="evidence" value="ECO:0007669"/>
    <property type="project" value="TreeGrafter"/>
</dbReference>
<evidence type="ECO:0000313" key="18">
    <source>
        <dbReference type="Proteomes" id="UP000694520"/>
    </source>
</evidence>
<protein>
    <recommendedName>
        <fullName evidence="19">Scaffold attachment factor B1</fullName>
    </recommendedName>
</protein>
<comment type="subcellular location">
    <subcellularLocation>
        <location evidence="1">Nucleus</location>
    </subcellularLocation>
</comment>
<accession>A0A8B9WCI5</accession>
<feature type="compositionally biased region" description="Low complexity" evidence="14">
    <location>
        <begin position="317"/>
        <end position="327"/>
    </location>
</feature>
<dbReference type="InterPro" id="IPR003034">
    <property type="entry name" value="SAP_dom"/>
</dbReference>
<sequence length="874" mass="97991">MAESLSGLGDSGAAGAAALSSASSETGTRRLTDLRVIDLRAELKKRNLDSSGNKSALMERLRKAIEDEGGNPDEIEITSEGNKKTSKRSSKGRKPEEEGVEDNGLEENSGDGQEDVETSLENLQDIDMMDISVLDEAEIDNGSVADCVEDDDAENLQESLSDSRELVEGEMKELPEQLQEHAVEDKESINNLDTSSSDFTILQVNCCMPVKEEGSELEQPFAQETSSVGPDRKLAEEEDLFDSAHPEEGDLDLANESTAHAQSSKADTLLAVVKREPVEQTGDDERTDCEPVGLEKPIEQSSKASEHTEACSEEAAEAPPEASSPDPGDSKEDVKKFAFEACNEVPPAPKESSASEGADQKMRFTQDFVCILFLTELSFKIGRSSCGRNFWVSGLSSTTRATDLKNLFSKYGKVVGAKVVTNARSPGARCYGFVTMSTAEEATKCINHLHKTELHGKMISVEKAKNEPAGKKSSERREGEGKKEKSSNTDRYESANLKREEKADRKDDAKKGEDGSGEKSEDQDDQKPGSSERSRATKSGSRGTERTVVMDKSKGVPVISVKTLGSKERVSKSQDRKSASREKRSVVSFDEVKESRKSRDSESRRLREHSEREQSMQAELERQERKKLHRLERERMERERLERERRRVEHERRREQERIHHEREELRRQQELRYEQERRPAVRRPYDYGRRDDVYWPEAKRAALDERYHSDFNRQDRFHDFDHRDRGRYPDHSVDRREGSRSIMGEREGQHYPERHGGPERHGRDSRDGWGGYGSDKRMSEGRGLPPPPRGRREWGDHGRRIEEDRAWQGAADGGLMDRDHRRWQGEGRFSAVAASVQKHQAARGTPAPEGGSSTLFFPPLSALGGWVGGPGGS</sequence>
<dbReference type="PROSITE" id="PS50102">
    <property type="entry name" value="RRM"/>
    <property type="match status" value="1"/>
</dbReference>
<dbReference type="SUPFAM" id="SSF68906">
    <property type="entry name" value="SAP domain"/>
    <property type="match status" value="1"/>
</dbReference>
<dbReference type="CDD" id="cd12679">
    <property type="entry name" value="RRM_SAFB1_SAFB2"/>
    <property type="match status" value="1"/>
</dbReference>
<feature type="region of interest" description="Disordered" evidence="14">
    <location>
        <begin position="213"/>
        <end position="332"/>
    </location>
</feature>
<dbReference type="Ensembl" id="ENSBGRT00000004438.1">
    <property type="protein sequence ID" value="ENSBGRP00000003870.1"/>
    <property type="gene ID" value="ENSBGRG00000001800.1"/>
</dbReference>
<evidence type="ECO:0000313" key="17">
    <source>
        <dbReference type="Ensembl" id="ENSBGRP00000003870.1"/>
    </source>
</evidence>
<evidence type="ECO:0000256" key="3">
    <source>
        <dbReference type="ARBA" id="ARBA00022491"/>
    </source>
</evidence>
<feature type="compositionally biased region" description="Basic and acidic residues" evidence="14">
    <location>
        <begin position="543"/>
        <end position="554"/>
    </location>
</feature>
<feature type="compositionally biased region" description="Acidic residues" evidence="14">
    <location>
        <begin position="67"/>
        <end position="77"/>
    </location>
</feature>
<feature type="compositionally biased region" description="Basic and acidic residues" evidence="14">
    <location>
        <begin position="706"/>
        <end position="768"/>
    </location>
</feature>
<dbReference type="Gene3D" id="3.30.70.330">
    <property type="match status" value="1"/>
</dbReference>
<feature type="domain" description="SAP" evidence="16">
    <location>
        <begin position="31"/>
        <end position="65"/>
    </location>
</feature>
<keyword evidence="9" id="KW-0805">Transcription regulation</keyword>
<evidence type="ECO:0000256" key="5">
    <source>
        <dbReference type="ARBA" id="ARBA00022553"/>
    </source>
</evidence>
<evidence type="ECO:0000256" key="12">
    <source>
        <dbReference type="ARBA" id="ARBA00023242"/>
    </source>
</evidence>